<organism evidence="4 5">
    <name type="scientific">Geoglobus acetivorans</name>
    <dbReference type="NCBI Taxonomy" id="565033"/>
    <lineage>
        <taxon>Archaea</taxon>
        <taxon>Methanobacteriati</taxon>
        <taxon>Methanobacteriota</taxon>
        <taxon>Archaeoglobi</taxon>
        <taxon>Archaeoglobales</taxon>
        <taxon>Archaeoglobaceae</taxon>
        <taxon>Geoglobus</taxon>
    </lineage>
</organism>
<keyword evidence="3" id="KW-0812">Transmembrane</keyword>
<dbReference type="HOGENOM" id="CLU_079503_3_3_2"/>
<keyword evidence="3" id="KW-1133">Transmembrane helix</keyword>
<dbReference type="GO" id="GO:0017003">
    <property type="term" value="P:protein-heme linkage"/>
    <property type="evidence" value="ECO:0007669"/>
    <property type="project" value="InterPro"/>
</dbReference>
<dbReference type="InterPro" id="IPR012340">
    <property type="entry name" value="NA-bd_OB-fold"/>
</dbReference>
<dbReference type="GeneID" id="24797237"/>
<comment type="subcellular location">
    <subcellularLocation>
        <location evidence="1">Membrane</location>
    </subcellularLocation>
</comment>
<evidence type="ECO:0008006" key="6">
    <source>
        <dbReference type="Google" id="ProtNLM"/>
    </source>
</evidence>
<name>A0A0A7GCC8_GEOAI</name>
<evidence type="ECO:0000256" key="1">
    <source>
        <dbReference type="ARBA" id="ARBA00004370"/>
    </source>
</evidence>
<dbReference type="RefSeq" id="WP_048093580.1">
    <property type="nucleotide sequence ID" value="NZ_CP009552.1"/>
</dbReference>
<evidence type="ECO:0000256" key="2">
    <source>
        <dbReference type="ARBA" id="ARBA00023136"/>
    </source>
</evidence>
<dbReference type="GO" id="GO:0020037">
    <property type="term" value="F:heme binding"/>
    <property type="evidence" value="ECO:0007669"/>
    <property type="project" value="InterPro"/>
</dbReference>
<dbReference type="SUPFAM" id="SSF82093">
    <property type="entry name" value="Heme chaperone CcmE"/>
    <property type="match status" value="1"/>
</dbReference>
<dbReference type="Gene3D" id="2.40.50.140">
    <property type="entry name" value="Nucleic acid-binding proteins"/>
    <property type="match status" value="1"/>
</dbReference>
<dbReference type="GO" id="GO:0017004">
    <property type="term" value="P:cytochrome complex assembly"/>
    <property type="evidence" value="ECO:0007669"/>
    <property type="project" value="InterPro"/>
</dbReference>
<dbReference type="Pfam" id="PF03100">
    <property type="entry name" value="CcmE"/>
    <property type="match status" value="1"/>
</dbReference>
<proteinExistence type="predicted"/>
<keyword evidence="2 3" id="KW-0472">Membrane</keyword>
<dbReference type="Proteomes" id="UP000030624">
    <property type="component" value="Chromosome"/>
</dbReference>
<dbReference type="STRING" id="565033.GACE_0638"/>
<evidence type="ECO:0000256" key="3">
    <source>
        <dbReference type="SAM" id="Phobius"/>
    </source>
</evidence>
<dbReference type="GO" id="GO:0005886">
    <property type="term" value="C:plasma membrane"/>
    <property type="evidence" value="ECO:0007669"/>
    <property type="project" value="InterPro"/>
</dbReference>
<dbReference type="eggNOG" id="arCOG10396">
    <property type="taxonomic scope" value="Archaea"/>
</dbReference>
<dbReference type="AlphaFoldDB" id="A0A0A7GCC8"/>
<dbReference type="KEGG" id="gac:GACE_0638"/>
<dbReference type="InterPro" id="IPR036127">
    <property type="entry name" value="CcmE-like_sf"/>
</dbReference>
<protein>
    <recommendedName>
        <fullName evidence="6">Cytochrome c-type biogenesis protein CcmE, heme chaperone</fullName>
    </recommendedName>
</protein>
<gene>
    <name evidence="4" type="ORF">GACE_0638</name>
</gene>
<evidence type="ECO:0000313" key="4">
    <source>
        <dbReference type="EMBL" id="AIY89690.1"/>
    </source>
</evidence>
<dbReference type="EMBL" id="CP009552">
    <property type="protein sequence ID" value="AIY89690.1"/>
    <property type="molecule type" value="Genomic_DNA"/>
</dbReference>
<sequence>MVKSNQIRLMIGISLIGFSILVVFAFNQGISPYLTVSEVVSRGTAENVQVNGTIVQYSLVEYDNGTKTFKLTDGKSEILVVYNGSLQYFPGEDVIQAVVKGDYRNGVFYAEDVLMKCPSKYEVEDSKLKR</sequence>
<accession>A0A0A7GCC8</accession>
<feature type="transmembrane region" description="Helical" evidence="3">
    <location>
        <begin position="7"/>
        <end position="26"/>
    </location>
</feature>
<evidence type="ECO:0000313" key="5">
    <source>
        <dbReference type="Proteomes" id="UP000030624"/>
    </source>
</evidence>
<dbReference type="InterPro" id="IPR004329">
    <property type="entry name" value="CcmE"/>
</dbReference>
<reference evidence="4 5" key="1">
    <citation type="journal article" date="2015" name="Appl. Environ. Microbiol.">
        <title>The Geoglobus acetivorans genome: Fe(III) reduction, acetate utilization, autotrophic growth, and degradation of aromatic compounds in a hyperthermophilic archaeon.</title>
        <authorList>
            <person name="Mardanov A.V."/>
            <person name="Slododkina G.B."/>
            <person name="Slobodkin A.I."/>
            <person name="Beletsky A.V."/>
            <person name="Gavrilov S.N."/>
            <person name="Kublanov I.V."/>
            <person name="Bonch-Osmolovskaya E.A."/>
            <person name="Skryabin K.G."/>
            <person name="Ravin N.V."/>
        </authorList>
    </citation>
    <scope>NUCLEOTIDE SEQUENCE [LARGE SCALE GENOMIC DNA]</scope>
    <source>
        <strain evidence="4 5">SBH6</strain>
    </source>
</reference>